<proteinExistence type="predicted"/>
<dbReference type="EMBL" id="MN585993">
    <property type="protein sequence ID" value="QGJ90127.1"/>
    <property type="molecule type" value="Genomic_DNA"/>
</dbReference>
<evidence type="ECO:0000313" key="2">
    <source>
        <dbReference type="Proteomes" id="UP000423609"/>
    </source>
</evidence>
<dbReference type="RefSeq" id="YP_009853840.1">
    <property type="nucleotide sequence ID" value="NC_048824.1"/>
</dbReference>
<sequence length="100" mass="11235">MADKPVALDRNVLIQFLDWYDPEASHRDIGLAGVVDSFLAEKTSGRSGERLDDKTFLEYTDKVAKSLAHNAAHSFAVPIYELNLLLIECDKRLKEAEDGR</sequence>
<dbReference type="KEGG" id="vg:55624526"/>
<gene>
    <name evidence="1" type="primary">89</name>
    <name evidence="1" type="ORF">PBI_INDLULAMITHI_89</name>
</gene>
<organism evidence="1 2">
    <name type="scientific">Mycobacterium phage Indlulamithi</name>
    <dbReference type="NCBI Taxonomy" id="2656582"/>
    <lineage>
        <taxon>Viruses</taxon>
        <taxon>Duplodnaviria</taxon>
        <taxon>Heunggongvirae</taxon>
        <taxon>Uroviricota</taxon>
        <taxon>Caudoviricetes</taxon>
        <taxon>Indlulamithivirus</taxon>
        <taxon>Indlulamithivirus indlulamithi</taxon>
    </lineage>
</organism>
<dbReference type="GeneID" id="55624526"/>
<reference evidence="1 2" key="1">
    <citation type="submission" date="2019-10" db="EMBL/GenBank/DDBJ databases">
        <authorList>
            <person name="Garlena R.A."/>
            <person name="Russell D.A."/>
            <person name="Pope W.H."/>
            <person name="Jacobs-Sera D."/>
            <person name="Hatfull G.F."/>
        </authorList>
    </citation>
    <scope>NUCLEOTIDE SEQUENCE [LARGE SCALE GENOMIC DNA]</scope>
</reference>
<protein>
    <submittedName>
        <fullName evidence="1">Uncharacterized protein</fullName>
    </submittedName>
</protein>
<evidence type="ECO:0000313" key="1">
    <source>
        <dbReference type="EMBL" id="QGJ90127.1"/>
    </source>
</evidence>
<keyword evidence="2" id="KW-1185">Reference proteome</keyword>
<accession>A0A649VCS6</accession>
<name>A0A649VCS6_9CAUD</name>
<dbReference type="Proteomes" id="UP000423609">
    <property type="component" value="Segment"/>
</dbReference>